<dbReference type="GO" id="GO:0005886">
    <property type="term" value="C:plasma membrane"/>
    <property type="evidence" value="ECO:0007669"/>
    <property type="project" value="TreeGrafter"/>
</dbReference>
<reference evidence="2 3" key="1">
    <citation type="submission" date="2020-02" db="EMBL/GenBank/DDBJ databases">
        <title>Genome analysis of Thermosulfuriphilus ammonigenes ST65T, an anaerobic thermophilic chemolithoautotrophic bacterium isolated from a deep-sea hydrothermal vent.</title>
        <authorList>
            <person name="Slobodkina G."/>
            <person name="Allioux M."/>
            <person name="Merkel A."/>
            <person name="Alain K."/>
            <person name="Jebbar M."/>
            <person name="Slobodkin A."/>
        </authorList>
    </citation>
    <scope>NUCLEOTIDE SEQUENCE [LARGE SCALE GENOMIC DNA]</scope>
    <source>
        <strain evidence="2 3">ST65</strain>
    </source>
</reference>
<dbReference type="SUPFAM" id="SSF160544">
    <property type="entry name" value="EscU C-terminal domain-like"/>
    <property type="match status" value="1"/>
</dbReference>
<name>A0A6G7PWM7_9BACT</name>
<keyword evidence="3" id="KW-1185">Reference proteome</keyword>
<keyword evidence="2" id="KW-0969">Cilium</keyword>
<dbReference type="GO" id="GO:0009306">
    <property type="term" value="P:protein secretion"/>
    <property type="evidence" value="ECO:0007669"/>
    <property type="project" value="InterPro"/>
</dbReference>
<dbReference type="EMBL" id="CP048877">
    <property type="protein sequence ID" value="QIJ71921.1"/>
    <property type="molecule type" value="Genomic_DNA"/>
</dbReference>
<accession>A0A6G7PWM7</accession>
<keyword evidence="2" id="KW-0966">Cell projection</keyword>
<dbReference type="Pfam" id="PF01312">
    <property type="entry name" value="Bac_export_2"/>
    <property type="match status" value="1"/>
</dbReference>
<dbReference type="Proteomes" id="UP000502179">
    <property type="component" value="Chromosome"/>
</dbReference>
<dbReference type="KEGG" id="tav:G4V39_06425"/>
<dbReference type="Gene3D" id="3.40.1690.10">
    <property type="entry name" value="secretion proteins EscU"/>
    <property type="match status" value="1"/>
</dbReference>
<evidence type="ECO:0000256" key="1">
    <source>
        <dbReference type="ARBA" id="ARBA00010690"/>
    </source>
</evidence>
<gene>
    <name evidence="2" type="ORF">G4V39_06425</name>
</gene>
<keyword evidence="2" id="KW-0282">Flagellum</keyword>
<dbReference type="RefSeq" id="WP_166032139.1">
    <property type="nucleotide sequence ID" value="NZ_CP048877.1"/>
</dbReference>
<dbReference type="PANTHER" id="PTHR30531:SF12">
    <property type="entry name" value="FLAGELLAR BIOSYNTHETIC PROTEIN FLHB"/>
    <property type="match status" value="1"/>
</dbReference>
<organism evidence="2 3">
    <name type="scientific">Thermosulfuriphilus ammonigenes</name>
    <dbReference type="NCBI Taxonomy" id="1936021"/>
    <lineage>
        <taxon>Bacteria</taxon>
        <taxon>Pseudomonadati</taxon>
        <taxon>Thermodesulfobacteriota</taxon>
        <taxon>Thermodesulfobacteria</taxon>
        <taxon>Thermodesulfobacteriales</taxon>
        <taxon>Thermodesulfobacteriaceae</taxon>
        <taxon>Thermosulfuriphilus</taxon>
    </lineage>
</organism>
<evidence type="ECO:0000313" key="2">
    <source>
        <dbReference type="EMBL" id="QIJ71921.1"/>
    </source>
</evidence>
<dbReference type="AlphaFoldDB" id="A0A6G7PWM7"/>
<evidence type="ECO:0000313" key="3">
    <source>
        <dbReference type="Proteomes" id="UP000502179"/>
    </source>
</evidence>
<dbReference type="InterPro" id="IPR029025">
    <property type="entry name" value="T3SS_substrate_exporter_C"/>
</dbReference>
<dbReference type="PRINTS" id="PR00950">
    <property type="entry name" value="TYPE3IMSPROT"/>
</dbReference>
<dbReference type="InterPro" id="IPR006135">
    <property type="entry name" value="T3SS_substrate_exporter"/>
</dbReference>
<protein>
    <submittedName>
        <fullName evidence="2">Flagellar biosynthesis protein FlhB</fullName>
    </submittedName>
</protein>
<sequence length="91" mass="10180">MKRNKAIALKYQPKKDSAPRVVAKGAGKLAEKILQAAREAGVPIREEPDLLEVLYRLEINQEIPPETYILVAEILAWAWRLSGRLKETSGA</sequence>
<proteinExistence type="inferred from homology"/>
<comment type="similarity">
    <text evidence="1">Belongs to the type III secretion exporter family.</text>
</comment>
<dbReference type="PANTHER" id="PTHR30531">
    <property type="entry name" value="FLAGELLAR BIOSYNTHETIC PROTEIN FLHB"/>
    <property type="match status" value="1"/>
</dbReference>